<dbReference type="PROSITE" id="PS50112">
    <property type="entry name" value="PAS"/>
    <property type="match status" value="1"/>
</dbReference>
<sequence length="519" mass="57160">MRLRIPNIDRVGLVLDISQVLAARHFNIVTMEVEPNTVYLETETTSPGEKGSVIEALKSIPQVIDAVEIDLMPHQEKAEQIKAVLASVGEGIVAINHHGEVTHYNPAAEQIVRLPYQEVIGRPLAEISPGLPLLETLRTGAVYNNREIVLERTKSHYLASGRPILGARGRIIGAVAVLKDISDVRELVYTVTGQMTFTFDEILYTSAAMQEVVAIAKTIARGDSTVLIRGETGTGKELFARAIHAASPRADKVFVPLNCAAVPDTLLESELFGYEEGSFTGAVKGGKQGLFEFANNGTIFLDEIGELSSHLQAKLLRVLQDGKVRRLGGTRENTVNVRILAATNRHLEDLIARGAFREDLYYRLNVIPLFLPPLRERQEDIPLLVEFFIKRFAAKLQKPVEAISETALAKLAAYHWPGNIRELENVIERAVNIVRDKIILTGHIVLDQSQTPSPRGAAAPERPLAETLDEVERDVLLQALKRYRTSRQIGAVLGLSHTAVLKKLRKHGLSIGEKSNGRG</sequence>
<dbReference type="InterPro" id="IPR030828">
    <property type="entry name" value="HTH_TyrR"/>
</dbReference>
<gene>
    <name evidence="12" type="ORF">Q4T40_02080</name>
</gene>
<keyword evidence="6" id="KW-0010">Activator</keyword>
<dbReference type="SUPFAM" id="SSF55021">
    <property type="entry name" value="ACT-like"/>
    <property type="match status" value="1"/>
</dbReference>
<feature type="domain" description="PAS" evidence="10">
    <location>
        <begin position="77"/>
        <end position="122"/>
    </location>
</feature>
<dbReference type="SMART" id="SM00382">
    <property type="entry name" value="AAA"/>
    <property type="match status" value="1"/>
</dbReference>
<accession>A0ABU3NT82</accession>
<dbReference type="EMBL" id="JAUOZS010000001">
    <property type="protein sequence ID" value="MDT8900023.1"/>
    <property type="molecule type" value="Genomic_DNA"/>
</dbReference>
<dbReference type="InterPro" id="IPR000014">
    <property type="entry name" value="PAS"/>
</dbReference>
<keyword evidence="5" id="KW-0238">DNA-binding</keyword>
<dbReference type="InterPro" id="IPR025943">
    <property type="entry name" value="Sigma_54_int_dom_ATP-bd_2"/>
</dbReference>
<feature type="domain" description="Sigma-54 factor interaction" evidence="9">
    <location>
        <begin position="202"/>
        <end position="432"/>
    </location>
</feature>
<dbReference type="SUPFAM" id="SSF55785">
    <property type="entry name" value="PYP-like sensor domain (PAS domain)"/>
    <property type="match status" value="1"/>
</dbReference>
<dbReference type="Pfam" id="PF25601">
    <property type="entry name" value="AAA_lid_14"/>
    <property type="match status" value="1"/>
</dbReference>
<dbReference type="InterPro" id="IPR045865">
    <property type="entry name" value="ACT-like_dom_sf"/>
</dbReference>
<dbReference type="Proteomes" id="UP001254848">
    <property type="component" value="Unassembled WGS sequence"/>
</dbReference>
<feature type="domain" description="ACT" evidence="11">
    <location>
        <begin position="2"/>
        <end position="71"/>
    </location>
</feature>
<dbReference type="InterPro" id="IPR025662">
    <property type="entry name" value="Sigma_54_int_dom_ATP-bd_1"/>
</dbReference>
<organism evidence="12 13">
    <name type="scientific">Anaeroselena agilis</name>
    <dbReference type="NCBI Taxonomy" id="3063788"/>
    <lineage>
        <taxon>Bacteria</taxon>
        <taxon>Bacillati</taxon>
        <taxon>Bacillota</taxon>
        <taxon>Negativicutes</taxon>
        <taxon>Acetonemataceae</taxon>
        <taxon>Anaeroselena</taxon>
    </lineage>
</organism>
<name>A0ABU3NT82_9FIRM</name>
<dbReference type="PANTHER" id="PTHR32071:SF57">
    <property type="entry name" value="C4-DICARBOXYLATE TRANSPORT TRANSCRIPTIONAL REGULATORY PROTEIN DCTD"/>
    <property type="match status" value="1"/>
</dbReference>
<dbReference type="InterPro" id="IPR002078">
    <property type="entry name" value="Sigma_54_int"/>
</dbReference>
<dbReference type="Pfam" id="PF00989">
    <property type="entry name" value="PAS"/>
    <property type="match status" value="1"/>
</dbReference>
<evidence type="ECO:0000259" key="10">
    <source>
        <dbReference type="PROSITE" id="PS50112"/>
    </source>
</evidence>
<dbReference type="InterPro" id="IPR009057">
    <property type="entry name" value="Homeodomain-like_sf"/>
</dbReference>
<keyword evidence="2" id="KW-0058">Aromatic hydrocarbons catabolism</keyword>
<dbReference type="Gene3D" id="3.30.70.260">
    <property type="match status" value="1"/>
</dbReference>
<evidence type="ECO:0000256" key="5">
    <source>
        <dbReference type="ARBA" id="ARBA00023125"/>
    </source>
</evidence>
<dbReference type="CDD" id="cd00009">
    <property type="entry name" value="AAA"/>
    <property type="match status" value="1"/>
</dbReference>
<evidence type="ECO:0000313" key="12">
    <source>
        <dbReference type="EMBL" id="MDT8900023.1"/>
    </source>
</evidence>
<dbReference type="Gene3D" id="3.40.50.300">
    <property type="entry name" value="P-loop containing nucleotide triphosphate hydrolases"/>
    <property type="match status" value="1"/>
</dbReference>
<evidence type="ECO:0000256" key="8">
    <source>
        <dbReference type="ARBA" id="ARBA00029500"/>
    </source>
</evidence>
<proteinExistence type="predicted"/>
<dbReference type="PROSITE" id="PS50045">
    <property type="entry name" value="SIGMA54_INTERACT_4"/>
    <property type="match status" value="1"/>
</dbReference>
<dbReference type="Pfam" id="PF00158">
    <property type="entry name" value="Sigma54_activat"/>
    <property type="match status" value="1"/>
</dbReference>
<evidence type="ECO:0000256" key="2">
    <source>
        <dbReference type="ARBA" id="ARBA00022797"/>
    </source>
</evidence>
<dbReference type="PROSITE" id="PS51671">
    <property type="entry name" value="ACT"/>
    <property type="match status" value="1"/>
</dbReference>
<dbReference type="InterPro" id="IPR058031">
    <property type="entry name" value="AAA_lid_NorR"/>
</dbReference>
<evidence type="ECO:0000259" key="11">
    <source>
        <dbReference type="PROSITE" id="PS51671"/>
    </source>
</evidence>
<dbReference type="PROSITE" id="PS00675">
    <property type="entry name" value="SIGMA54_INTERACT_1"/>
    <property type="match status" value="1"/>
</dbReference>
<keyword evidence="4" id="KW-0805">Transcription regulation</keyword>
<comment type="caution">
    <text evidence="12">The sequence shown here is derived from an EMBL/GenBank/DDBJ whole genome shotgun (WGS) entry which is preliminary data.</text>
</comment>
<dbReference type="InterPro" id="IPR027417">
    <property type="entry name" value="P-loop_NTPase"/>
</dbReference>
<dbReference type="Gene3D" id="3.30.450.20">
    <property type="entry name" value="PAS domain"/>
    <property type="match status" value="1"/>
</dbReference>
<dbReference type="InterPro" id="IPR035965">
    <property type="entry name" value="PAS-like_dom_sf"/>
</dbReference>
<evidence type="ECO:0000256" key="3">
    <source>
        <dbReference type="ARBA" id="ARBA00022840"/>
    </source>
</evidence>
<dbReference type="Gene3D" id="1.10.8.60">
    <property type="match status" value="1"/>
</dbReference>
<dbReference type="InterPro" id="IPR003593">
    <property type="entry name" value="AAA+_ATPase"/>
</dbReference>
<evidence type="ECO:0000313" key="13">
    <source>
        <dbReference type="Proteomes" id="UP001254848"/>
    </source>
</evidence>
<reference evidence="12 13" key="1">
    <citation type="submission" date="2023-07" db="EMBL/GenBank/DDBJ databases">
        <title>The novel representative of Negativicutes class, Anaeroselena agilis gen. nov. sp. nov.</title>
        <authorList>
            <person name="Prokofeva M.I."/>
            <person name="Elcheninov A.G."/>
            <person name="Klyukina A."/>
            <person name="Kublanov I.V."/>
            <person name="Frolov E.N."/>
            <person name="Podosokorskaya O.A."/>
        </authorList>
    </citation>
    <scope>NUCLEOTIDE SEQUENCE [LARGE SCALE GENOMIC DNA]</scope>
    <source>
        <strain evidence="12 13">4137-cl</strain>
    </source>
</reference>
<dbReference type="PROSITE" id="PS00676">
    <property type="entry name" value="SIGMA54_INTERACT_2"/>
    <property type="match status" value="1"/>
</dbReference>
<dbReference type="Pfam" id="PF18024">
    <property type="entry name" value="HTH_50"/>
    <property type="match status" value="1"/>
</dbReference>
<dbReference type="PROSITE" id="PS00688">
    <property type="entry name" value="SIGMA54_INTERACT_3"/>
    <property type="match status" value="1"/>
</dbReference>
<evidence type="ECO:0000259" key="9">
    <source>
        <dbReference type="PROSITE" id="PS50045"/>
    </source>
</evidence>
<dbReference type="PANTHER" id="PTHR32071">
    <property type="entry name" value="TRANSCRIPTIONAL REGULATORY PROTEIN"/>
    <property type="match status" value="1"/>
</dbReference>
<dbReference type="NCBIfam" id="TIGR04381">
    <property type="entry name" value="HTH_TypR"/>
    <property type="match status" value="1"/>
</dbReference>
<keyword evidence="13" id="KW-1185">Reference proteome</keyword>
<evidence type="ECO:0000256" key="7">
    <source>
        <dbReference type="ARBA" id="ARBA00023163"/>
    </source>
</evidence>
<dbReference type="SUPFAM" id="SSF52540">
    <property type="entry name" value="P-loop containing nucleoside triphosphate hydrolases"/>
    <property type="match status" value="1"/>
</dbReference>
<dbReference type="InterPro" id="IPR025944">
    <property type="entry name" value="Sigma_54_int_dom_CS"/>
</dbReference>
<evidence type="ECO:0000256" key="6">
    <source>
        <dbReference type="ARBA" id="ARBA00023159"/>
    </source>
</evidence>
<dbReference type="SUPFAM" id="SSF46689">
    <property type="entry name" value="Homeodomain-like"/>
    <property type="match status" value="1"/>
</dbReference>
<evidence type="ECO:0000256" key="4">
    <source>
        <dbReference type="ARBA" id="ARBA00023015"/>
    </source>
</evidence>
<dbReference type="SMART" id="SM00091">
    <property type="entry name" value="PAS"/>
    <property type="match status" value="1"/>
</dbReference>
<keyword evidence="3" id="KW-0067">ATP-binding</keyword>
<dbReference type="InterPro" id="IPR002912">
    <property type="entry name" value="ACT_dom"/>
</dbReference>
<dbReference type="InterPro" id="IPR013767">
    <property type="entry name" value="PAS_fold"/>
</dbReference>
<dbReference type="Gene3D" id="1.10.10.60">
    <property type="entry name" value="Homeodomain-like"/>
    <property type="match status" value="1"/>
</dbReference>
<evidence type="ECO:0000256" key="1">
    <source>
        <dbReference type="ARBA" id="ARBA00022741"/>
    </source>
</evidence>
<dbReference type="CDD" id="cd00130">
    <property type="entry name" value="PAS"/>
    <property type="match status" value="1"/>
</dbReference>
<dbReference type="RefSeq" id="WP_413782425.1">
    <property type="nucleotide sequence ID" value="NZ_JAUOZS010000001.1"/>
</dbReference>
<protein>
    <recommendedName>
        <fullName evidence="8">HTH-type transcriptional regulatory protein TyrR</fullName>
    </recommendedName>
</protein>
<keyword evidence="7" id="KW-0804">Transcription</keyword>
<keyword evidence="1" id="KW-0547">Nucleotide-binding</keyword>